<feature type="compositionally biased region" description="Basic and acidic residues" evidence="1">
    <location>
        <begin position="42"/>
        <end position="55"/>
    </location>
</feature>
<comment type="caution">
    <text evidence="2">The sequence shown here is derived from an EMBL/GenBank/DDBJ whole genome shotgun (WGS) entry which is preliminary data.</text>
</comment>
<protein>
    <submittedName>
        <fullName evidence="2">Uncharacterized protein</fullName>
    </submittedName>
</protein>
<feature type="region of interest" description="Disordered" evidence="1">
    <location>
        <begin position="198"/>
        <end position="219"/>
    </location>
</feature>
<organism evidence="2 3">
    <name type="scientific">Hymenochirus boettgeri</name>
    <name type="common">Congo dwarf clawed frog</name>
    <dbReference type="NCBI Taxonomy" id="247094"/>
    <lineage>
        <taxon>Eukaryota</taxon>
        <taxon>Metazoa</taxon>
        <taxon>Chordata</taxon>
        <taxon>Craniata</taxon>
        <taxon>Vertebrata</taxon>
        <taxon>Euteleostomi</taxon>
        <taxon>Amphibia</taxon>
        <taxon>Batrachia</taxon>
        <taxon>Anura</taxon>
        <taxon>Pipoidea</taxon>
        <taxon>Pipidae</taxon>
        <taxon>Pipinae</taxon>
        <taxon>Hymenochirus</taxon>
    </lineage>
</organism>
<keyword evidence="3" id="KW-1185">Reference proteome</keyword>
<gene>
    <name evidence="2" type="ORF">GDO86_018770</name>
</gene>
<reference evidence="2" key="1">
    <citation type="thesis" date="2020" institute="ProQuest LLC" country="789 East Eisenhower Parkway, Ann Arbor, MI, USA">
        <title>Comparative Genomics and Chromosome Evolution.</title>
        <authorList>
            <person name="Mudd A.B."/>
        </authorList>
    </citation>
    <scope>NUCLEOTIDE SEQUENCE</scope>
    <source>
        <strain evidence="2">Female2</strain>
        <tissue evidence="2">Blood</tissue>
    </source>
</reference>
<evidence type="ECO:0000313" key="2">
    <source>
        <dbReference type="EMBL" id="KAG8428937.1"/>
    </source>
</evidence>
<dbReference type="EMBL" id="JAACNH010018963">
    <property type="protein sequence ID" value="KAG8428937.1"/>
    <property type="molecule type" value="Genomic_DNA"/>
</dbReference>
<feature type="region of interest" description="Disordered" evidence="1">
    <location>
        <begin position="90"/>
        <end position="157"/>
    </location>
</feature>
<accession>A0A8T2IAU4</accession>
<feature type="compositionally biased region" description="Polar residues" evidence="1">
    <location>
        <begin position="106"/>
        <end position="125"/>
    </location>
</feature>
<name>A0A8T2IAU4_9PIPI</name>
<evidence type="ECO:0000313" key="3">
    <source>
        <dbReference type="Proteomes" id="UP000812440"/>
    </source>
</evidence>
<dbReference type="OrthoDB" id="25179at2759"/>
<evidence type="ECO:0000256" key="1">
    <source>
        <dbReference type="SAM" id="MobiDB-lite"/>
    </source>
</evidence>
<sequence>SARECQDFEVDCYARRRLSGGSQSFGGESPRLSPCSSIGKLSKSDEQLSSLDRDSGQCSRNTSCETLDNYDPDYEFLQQDLSSADQVLGHGTILSPLPESSESSSHFQGQNFQMPATPHSESNPHSAIETPPALPEKKRRSTAPQGSFYERHPSQYDNISEDDLSTLVATTAPPFAAVAPFQLVNSSEADFLHDFGASELDGISENPPPLPEKKNKHSK</sequence>
<feature type="compositionally biased region" description="Low complexity" evidence="1">
    <location>
        <begin position="94"/>
        <end position="105"/>
    </location>
</feature>
<dbReference type="AlphaFoldDB" id="A0A8T2IAU4"/>
<feature type="non-terminal residue" evidence="2">
    <location>
        <position position="219"/>
    </location>
</feature>
<feature type="region of interest" description="Disordered" evidence="1">
    <location>
        <begin position="19"/>
        <end position="61"/>
    </location>
</feature>
<dbReference type="Proteomes" id="UP000812440">
    <property type="component" value="Unassembled WGS sequence"/>
</dbReference>
<proteinExistence type="predicted"/>